<evidence type="ECO:0000313" key="1">
    <source>
        <dbReference type="EMBL" id="CAD7002535.1"/>
    </source>
</evidence>
<reference evidence="1" key="1">
    <citation type="submission" date="2020-11" db="EMBL/GenBank/DDBJ databases">
        <authorList>
            <person name="Whitehead M."/>
        </authorList>
    </citation>
    <scope>NUCLEOTIDE SEQUENCE</scope>
    <source>
        <strain evidence="1">EGII</strain>
    </source>
</reference>
<keyword evidence="2" id="KW-1185">Reference proteome</keyword>
<organism evidence="1 2">
    <name type="scientific">Ceratitis capitata</name>
    <name type="common">Mediterranean fruit fly</name>
    <name type="synonym">Tephritis capitata</name>
    <dbReference type="NCBI Taxonomy" id="7213"/>
    <lineage>
        <taxon>Eukaryota</taxon>
        <taxon>Metazoa</taxon>
        <taxon>Ecdysozoa</taxon>
        <taxon>Arthropoda</taxon>
        <taxon>Hexapoda</taxon>
        <taxon>Insecta</taxon>
        <taxon>Pterygota</taxon>
        <taxon>Neoptera</taxon>
        <taxon>Endopterygota</taxon>
        <taxon>Diptera</taxon>
        <taxon>Brachycera</taxon>
        <taxon>Muscomorpha</taxon>
        <taxon>Tephritoidea</taxon>
        <taxon>Tephritidae</taxon>
        <taxon>Ceratitis</taxon>
        <taxon>Ceratitis</taxon>
    </lineage>
</organism>
<comment type="caution">
    <text evidence="1">The sequence shown here is derived from an EMBL/GenBank/DDBJ whole genome shotgun (WGS) entry which is preliminary data.</text>
</comment>
<dbReference type="EMBL" id="CAJHJT010000034">
    <property type="protein sequence ID" value="CAD7002535.1"/>
    <property type="molecule type" value="Genomic_DNA"/>
</dbReference>
<dbReference type="AlphaFoldDB" id="A0A811UWY6"/>
<proteinExistence type="predicted"/>
<accession>A0A811UWY6</accession>
<sequence>MPTTNTLILITTFAHLTPIKMVIPRKSDETPSSVTLQIANRIDERAEEQTNSKEQTRLYKLKQSCSIFFVDGGVQIDL</sequence>
<gene>
    <name evidence="1" type="ORF">CCAP1982_LOCUS11024</name>
</gene>
<protein>
    <submittedName>
        <fullName evidence="1">(Mediterranean fruit fly) hypothetical protein</fullName>
    </submittedName>
</protein>
<name>A0A811UWY6_CERCA</name>
<dbReference type="Proteomes" id="UP000606786">
    <property type="component" value="Unassembled WGS sequence"/>
</dbReference>
<evidence type="ECO:0000313" key="2">
    <source>
        <dbReference type="Proteomes" id="UP000606786"/>
    </source>
</evidence>